<evidence type="ECO:0000313" key="1">
    <source>
        <dbReference type="EMBL" id="KAI9904395.1"/>
    </source>
</evidence>
<reference evidence="1" key="1">
    <citation type="submission" date="2022-10" db="EMBL/GenBank/DDBJ databases">
        <title>Complete Genome of Trichothecium roseum strain YXFP-22015, a Plant Pathogen Isolated from Citrus.</title>
        <authorList>
            <person name="Wang Y."/>
            <person name="Zhu L."/>
        </authorList>
    </citation>
    <scope>NUCLEOTIDE SEQUENCE</scope>
    <source>
        <strain evidence="1">YXFP-22015</strain>
    </source>
</reference>
<dbReference type="EMBL" id="CM047940">
    <property type="protein sequence ID" value="KAI9904395.1"/>
    <property type="molecule type" value="Genomic_DNA"/>
</dbReference>
<name>A0ACC0VEZ4_9HYPO</name>
<gene>
    <name evidence="1" type="ORF">N3K66_000924</name>
</gene>
<keyword evidence="2" id="KW-1185">Reference proteome</keyword>
<proteinExistence type="predicted"/>
<sequence>MNYQIQDTPVPDNYYMTMDFPMIDAFNPPPANNDMDCVVFWKQDLQGNMIEPTPSIPLDAHLTTYHAHQGHQMLLTDETCMDCALFIPPPPALLQGGFLHDEISAAYSKGFSLAPPDEPKTCHLKVYKVCHESSTTPGARCYQIFIPIAGYPDAPFTRSLRFYVSGIREHAYRLHEHNDSALPEELDGFLTTSFAGSIPGPNLDQFRTLVRRLVPPEQGPGSSTGGCNRTFRFSSQDWVDDVLLVAHQNGLLSLDHVWLDAQRHCSSLMT</sequence>
<comment type="caution">
    <text evidence="1">The sequence shown here is derived from an EMBL/GenBank/DDBJ whole genome shotgun (WGS) entry which is preliminary data.</text>
</comment>
<dbReference type="Proteomes" id="UP001163324">
    <property type="component" value="Chromosome 1"/>
</dbReference>
<organism evidence="1 2">
    <name type="scientific">Trichothecium roseum</name>
    <dbReference type="NCBI Taxonomy" id="47278"/>
    <lineage>
        <taxon>Eukaryota</taxon>
        <taxon>Fungi</taxon>
        <taxon>Dikarya</taxon>
        <taxon>Ascomycota</taxon>
        <taxon>Pezizomycotina</taxon>
        <taxon>Sordariomycetes</taxon>
        <taxon>Hypocreomycetidae</taxon>
        <taxon>Hypocreales</taxon>
        <taxon>Hypocreales incertae sedis</taxon>
        <taxon>Trichothecium</taxon>
    </lineage>
</organism>
<protein>
    <submittedName>
        <fullName evidence="1">Uncharacterized protein</fullName>
    </submittedName>
</protein>
<evidence type="ECO:0000313" key="2">
    <source>
        <dbReference type="Proteomes" id="UP001163324"/>
    </source>
</evidence>
<accession>A0ACC0VEZ4</accession>